<comment type="caution">
    <text evidence="1">The sequence shown here is derived from an EMBL/GenBank/DDBJ whole genome shotgun (WGS) entry which is preliminary data.</text>
</comment>
<reference evidence="1 2" key="1">
    <citation type="submission" date="2016-05" db="EMBL/GenBank/DDBJ databases">
        <title>Draft Genome Sequence of Algibacter sp. Strain SK-16 Isolated from the Surface Water of Aburatsubo Inlet.</title>
        <authorList>
            <person name="Wong S.-K."/>
            <person name="Yoshizawa S."/>
            <person name="Nakajima Y."/>
            <person name="Ogura Y."/>
            <person name="Tetsuya H."/>
            <person name="Hamasaki K."/>
        </authorList>
    </citation>
    <scope>NUCLEOTIDE SEQUENCE [LARGE SCALE GENOMIC DNA]</scope>
    <source>
        <strain evidence="1 2">SK-16</strain>
    </source>
</reference>
<name>A0A1E5TAM6_9FLAO</name>
<evidence type="ECO:0000313" key="2">
    <source>
        <dbReference type="Proteomes" id="UP000095713"/>
    </source>
</evidence>
<keyword evidence="2" id="KW-1185">Reference proteome</keyword>
<dbReference type="RefSeq" id="WP_069829894.1">
    <property type="nucleotide sequence ID" value="NZ_MDJD01000034.1"/>
</dbReference>
<accession>A0A1E5TAM6</accession>
<gene>
    <name evidence="1" type="ORF">A8C32_02740</name>
</gene>
<dbReference type="Proteomes" id="UP000095713">
    <property type="component" value="Unassembled WGS sequence"/>
</dbReference>
<evidence type="ECO:0008006" key="3">
    <source>
        <dbReference type="Google" id="ProtNLM"/>
    </source>
</evidence>
<dbReference type="EMBL" id="MDJD01000034">
    <property type="protein sequence ID" value="OEK08386.1"/>
    <property type="molecule type" value="Genomic_DNA"/>
</dbReference>
<proteinExistence type="predicted"/>
<protein>
    <recommendedName>
        <fullName evidence="3">STAS/SEC14 domain-containing protein</fullName>
    </recommendedName>
</protein>
<organism evidence="1 2">
    <name type="scientific">Flavivirga aquatica</name>
    <dbReference type="NCBI Taxonomy" id="1849968"/>
    <lineage>
        <taxon>Bacteria</taxon>
        <taxon>Pseudomonadati</taxon>
        <taxon>Bacteroidota</taxon>
        <taxon>Flavobacteriia</taxon>
        <taxon>Flavobacteriales</taxon>
        <taxon>Flavobacteriaceae</taxon>
        <taxon>Flavivirga</taxon>
    </lineage>
</organism>
<sequence>MKFENSDYSKSLDYFKLNLHFGNFYLCEFFFIAELNEGVHFGREQVEELIKQIIFFYGESPKLGCISNRVNSYSSDPHSWSKVENKYDIVIASAIVSYTPITSMNAKIEQQFFKKRIKNCTSLKEAIKWIENPK</sequence>
<dbReference type="STRING" id="1849968.A8C32_02740"/>
<evidence type="ECO:0000313" key="1">
    <source>
        <dbReference type="EMBL" id="OEK08386.1"/>
    </source>
</evidence>
<dbReference type="AlphaFoldDB" id="A0A1E5TAM6"/>
<dbReference type="OrthoDB" id="1144611at2"/>